<name>A0AAD8N3A6_9APIA</name>
<dbReference type="EMBL" id="JAUIZM010000003">
    <property type="protein sequence ID" value="KAK1395059.1"/>
    <property type="molecule type" value="Genomic_DNA"/>
</dbReference>
<dbReference type="Proteomes" id="UP001237642">
    <property type="component" value="Unassembled WGS sequence"/>
</dbReference>
<dbReference type="InterPro" id="IPR025322">
    <property type="entry name" value="PADRE_dom"/>
</dbReference>
<comment type="caution">
    <text evidence="1">The sequence shown here is derived from an EMBL/GenBank/DDBJ whole genome shotgun (WGS) entry which is preliminary data.</text>
</comment>
<proteinExistence type="predicted"/>
<dbReference type="PANTHER" id="PTHR33052">
    <property type="entry name" value="DUF4228 DOMAIN PROTEIN-RELATED"/>
    <property type="match status" value="1"/>
</dbReference>
<keyword evidence="2" id="KW-1185">Reference proteome</keyword>
<reference evidence="1" key="2">
    <citation type="submission" date="2023-05" db="EMBL/GenBank/DDBJ databases">
        <authorList>
            <person name="Schelkunov M.I."/>
        </authorList>
    </citation>
    <scope>NUCLEOTIDE SEQUENCE</scope>
    <source>
        <strain evidence="1">Hsosn_3</strain>
        <tissue evidence="1">Leaf</tissue>
    </source>
</reference>
<protein>
    <submittedName>
        <fullName evidence="1">Mitochondrial fission regulator like</fullName>
    </submittedName>
</protein>
<organism evidence="1 2">
    <name type="scientific">Heracleum sosnowskyi</name>
    <dbReference type="NCBI Taxonomy" id="360622"/>
    <lineage>
        <taxon>Eukaryota</taxon>
        <taxon>Viridiplantae</taxon>
        <taxon>Streptophyta</taxon>
        <taxon>Embryophyta</taxon>
        <taxon>Tracheophyta</taxon>
        <taxon>Spermatophyta</taxon>
        <taxon>Magnoliopsida</taxon>
        <taxon>eudicotyledons</taxon>
        <taxon>Gunneridae</taxon>
        <taxon>Pentapetalae</taxon>
        <taxon>asterids</taxon>
        <taxon>campanulids</taxon>
        <taxon>Apiales</taxon>
        <taxon>Apiaceae</taxon>
        <taxon>Apioideae</taxon>
        <taxon>apioid superclade</taxon>
        <taxon>Tordylieae</taxon>
        <taxon>Tordyliinae</taxon>
        <taxon>Heracleum</taxon>
    </lineage>
</organism>
<gene>
    <name evidence="1" type="ORF">POM88_014115</name>
</gene>
<evidence type="ECO:0000313" key="1">
    <source>
        <dbReference type="EMBL" id="KAK1395059.1"/>
    </source>
</evidence>
<reference evidence="1" key="1">
    <citation type="submission" date="2023-02" db="EMBL/GenBank/DDBJ databases">
        <title>Genome of toxic invasive species Heracleum sosnowskyi carries increased number of genes despite the absence of recent whole-genome duplications.</title>
        <authorList>
            <person name="Schelkunov M."/>
            <person name="Shtratnikova V."/>
            <person name="Makarenko M."/>
            <person name="Klepikova A."/>
            <person name="Omelchenko D."/>
            <person name="Novikova G."/>
            <person name="Obukhova E."/>
            <person name="Bogdanov V."/>
            <person name="Penin A."/>
            <person name="Logacheva M."/>
        </authorList>
    </citation>
    <scope>NUCLEOTIDE SEQUENCE</scope>
    <source>
        <strain evidence="1">Hsosn_3</strain>
        <tissue evidence="1">Leaf</tissue>
    </source>
</reference>
<dbReference type="Pfam" id="PF14009">
    <property type="entry name" value="PADRE"/>
    <property type="match status" value="1"/>
</dbReference>
<sequence>MGNLCSSTILSKNEVLNWPSTAKVIHINGSLQEFRVSVKANHILSQHPDSFLCSSESMYIGSHPPHLSKDQELQLGHIYFLIPTSKSHVPLSLEDLCSLAIKASTALQTRSLKIVPVTGSGYSVAKSKHSSNHLAVFEMVGKNSLVDHGSRRMDIYE</sequence>
<evidence type="ECO:0000313" key="2">
    <source>
        <dbReference type="Proteomes" id="UP001237642"/>
    </source>
</evidence>
<dbReference type="AlphaFoldDB" id="A0AAD8N3A6"/>
<accession>A0AAD8N3A6</accession>